<evidence type="ECO:0000313" key="2">
    <source>
        <dbReference type="EMBL" id="WBL82638.1"/>
    </source>
</evidence>
<gene>
    <name evidence="2" type="ORF">I3J27_20570</name>
</gene>
<feature type="domain" description="KTSC" evidence="1">
    <location>
        <begin position="43"/>
        <end position="96"/>
    </location>
</feature>
<dbReference type="EMBL" id="CP089391">
    <property type="protein sequence ID" value="WBL82638.1"/>
    <property type="molecule type" value="Genomic_DNA"/>
</dbReference>
<keyword evidence="3" id="KW-1185">Reference proteome</keyword>
<organism evidence="2 3">
    <name type="scientific">Bradyrhizobium xenonodulans</name>
    <dbReference type="NCBI Taxonomy" id="2736875"/>
    <lineage>
        <taxon>Bacteria</taxon>
        <taxon>Pseudomonadati</taxon>
        <taxon>Pseudomonadota</taxon>
        <taxon>Alphaproteobacteria</taxon>
        <taxon>Hyphomicrobiales</taxon>
        <taxon>Nitrobacteraceae</taxon>
        <taxon>Bradyrhizobium</taxon>
    </lineage>
</organism>
<name>A0ABY7MYQ0_9BRAD</name>
<protein>
    <submittedName>
        <fullName evidence="2">KTSC domain-containing protein</fullName>
    </submittedName>
</protein>
<dbReference type="Proteomes" id="UP001179614">
    <property type="component" value="Chromosome"/>
</dbReference>
<dbReference type="InterPro" id="IPR025309">
    <property type="entry name" value="KTSC_dom"/>
</dbReference>
<evidence type="ECO:0000259" key="1">
    <source>
        <dbReference type="Pfam" id="PF13619"/>
    </source>
</evidence>
<proteinExistence type="predicted"/>
<dbReference type="RefSeq" id="WP_270172849.1">
    <property type="nucleotide sequence ID" value="NZ_CP089391.1"/>
</dbReference>
<evidence type="ECO:0000313" key="3">
    <source>
        <dbReference type="Proteomes" id="UP001179614"/>
    </source>
</evidence>
<sequence length="112" mass="12418">MVRALAILLAQLATTPIVSETVETGERGLVDLRTFECRDITRSTVLQRVCYDPAQQHLIVAVNGAYDRYCGVTADTVERLLGAPSMGQFFNQNIKRDLTAGRYACPTRVLRS</sequence>
<accession>A0ABY7MYQ0</accession>
<dbReference type="Pfam" id="PF13619">
    <property type="entry name" value="KTSC"/>
    <property type="match status" value="1"/>
</dbReference>
<reference evidence="2" key="1">
    <citation type="submission" date="2021-12" db="EMBL/GenBank/DDBJ databases">
        <title>Bradyrhizobium xenonodulans sp. nov.</title>
        <authorList>
            <person name="Claassens R."/>
            <person name="Venter S.N."/>
            <person name="Beukes C.W."/>
            <person name="Stepkowski T."/>
            <person name="Steenkamp E.T."/>
        </authorList>
    </citation>
    <scope>NUCLEOTIDE SEQUENCE</scope>
    <source>
        <strain evidence="2">14AB</strain>
    </source>
</reference>